<gene>
    <name evidence="1" type="ORF">RGI145_23860</name>
</gene>
<keyword evidence="1" id="KW-0614">Plasmid</keyword>
<evidence type="ECO:0000313" key="1">
    <source>
        <dbReference type="EMBL" id="APT60383.1"/>
    </source>
</evidence>
<organism evidence="1 2">
    <name type="scientific">Roseomonas gilardii</name>
    <dbReference type="NCBI Taxonomy" id="257708"/>
    <lineage>
        <taxon>Bacteria</taxon>
        <taxon>Pseudomonadati</taxon>
        <taxon>Pseudomonadota</taxon>
        <taxon>Alphaproteobacteria</taxon>
        <taxon>Acetobacterales</taxon>
        <taxon>Roseomonadaceae</taxon>
        <taxon>Roseomonas</taxon>
    </lineage>
</organism>
<name>A0A1L7ANM4_9PROT</name>
<dbReference type="EMBL" id="CP015586">
    <property type="protein sequence ID" value="APT60383.1"/>
    <property type="molecule type" value="Genomic_DNA"/>
</dbReference>
<dbReference type="Proteomes" id="UP000185494">
    <property type="component" value="Chromosome 2"/>
</dbReference>
<reference evidence="1 2" key="1">
    <citation type="submission" date="2016-05" db="EMBL/GenBank/DDBJ databases">
        <title>Complete Genome and Methylome Analysis of Psychrotrophic Bacterial Isolates from Antarctic Lake Untersee.</title>
        <authorList>
            <person name="Fomenkov A."/>
            <person name="Akimov V.N."/>
            <person name="Vasilyeva L.V."/>
            <person name="Andersen D."/>
            <person name="Vincze T."/>
            <person name="Roberts R.J."/>
        </authorList>
    </citation>
    <scope>NUCLEOTIDE SEQUENCE [LARGE SCALE GENOMIC DNA]</scope>
    <source>
        <strain evidence="1 2">U14-5</strain>
        <plasmid evidence="2">Plasmid 2</plasmid>
    </source>
</reference>
<proteinExistence type="predicted"/>
<evidence type="ECO:0000313" key="2">
    <source>
        <dbReference type="Proteomes" id="UP000185494"/>
    </source>
</evidence>
<sequence length="154" mass="16635">MATHARITDRHRSGGGLSRRAALAALAVGSLTLSTFCDAVSEAGPSGDPDAKLLRLHAEWRNAYAALGVLQARARTLADEDRLKPEIDAATDWLSEVEQALIATPAQGWDGIQAKLRVAQRLESRGRLRPLPATPRHGGEYIAWSIARDLQNHG</sequence>
<protein>
    <submittedName>
        <fullName evidence="1">Uncharacterized protein</fullName>
    </submittedName>
</protein>
<dbReference type="AlphaFoldDB" id="A0A1L7ANM4"/>
<geneLocation type="plasmid" evidence="1 2">
    <name>2</name>
</geneLocation>
<dbReference type="KEGG" id="rgi:RGI145_23860"/>
<accession>A0A1L7ANM4</accession>